<evidence type="ECO:0000313" key="1">
    <source>
        <dbReference type="EMBL" id="TVX85978.1"/>
    </source>
</evidence>
<name>A0A559IE87_9BACL</name>
<dbReference type="AlphaFoldDB" id="A0A559IE87"/>
<sequence>MPRQQCTIYEAYDAVNVNTGAAILYTNQKGLKQFKEGSSFYVWTQAHSSVNDVKLRVFEKDLSEDSEGNVYCVDGLDVMVID</sequence>
<accession>A0A559IE87</accession>
<protein>
    <submittedName>
        <fullName evidence="1">Uncharacterized protein</fullName>
    </submittedName>
</protein>
<dbReference type="EMBL" id="VNJK01000006">
    <property type="protein sequence ID" value="TVX85978.1"/>
    <property type="molecule type" value="Genomic_DNA"/>
</dbReference>
<comment type="caution">
    <text evidence="1">The sequence shown here is derived from an EMBL/GenBank/DDBJ whole genome shotgun (WGS) entry which is preliminary data.</text>
</comment>
<dbReference type="RefSeq" id="WP_144994698.1">
    <property type="nucleotide sequence ID" value="NZ_VNJK01000006.1"/>
</dbReference>
<dbReference type="OrthoDB" id="9848469at2"/>
<proteinExistence type="predicted"/>
<dbReference type="Proteomes" id="UP000318102">
    <property type="component" value="Unassembled WGS sequence"/>
</dbReference>
<organism evidence="1 2">
    <name type="scientific">Paenibacillus agilis</name>
    <dbReference type="NCBI Taxonomy" id="3020863"/>
    <lineage>
        <taxon>Bacteria</taxon>
        <taxon>Bacillati</taxon>
        <taxon>Bacillota</taxon>
        <taxon>Bacilli</taxon>
        <taxon>Bacillales</taxon>
        <taxon>Paenibacillaceae</taxon>
        <taxon>Paenibacillus</taxon>
    </lineage>
</organism>
<gene>
    <name evidence="1" type="ORF">FPZ44_23805</name>
</gene>
<reference evidence="1 2" key="1">
    <citation type="submission" date="2019-07" db="EMBL/GenBank/DDBJ databases">
        <authorList>
            <person name="Kim J."/>
        </authorList>
    </citation>
    <scope>NUCLEOTIDE SEQUENCE [LARGE SCALE GENOMIC DNA]</scope>
    <source>
        <strain evidence="1 2">N4</strain>
    </source>
</reference>
<keyword evidence="2" id="KW-1185">Reference proteome</keyword>
<evidence type="ECO:0000313" key="2">
    <source>
        <dbReference type="Proteomes" id="UP000318102"/>
    </source>
</evidence>